<dbReference type="InterPro" id="IPR049900">
    <property type="entry name" value="PKS_mFAS_DH"/>
</dbReference>
<dbReference type="SUPFAM" id="SSF53474">
    <property type="entry name" value="alpha/beta-Hydrolases"/>
    <property type="match status" value="1"/>
</dbReference>
<dbReference type="InterPro" id="IPR036736">
    <property type="entry name" value="ACP-like_sf"/>
</dbReference>
<evidence type="ECO:0000313" key="7">
    <source>
        <dbReference type="EMBL" id="CAK9001660.1"/>
    </source>
</evidence>
<name>A0ABP0IJY7_9DINO</name>
<dbReference type="Pfam" id="PF14765">
    <property type="entry name" value="PS-DH"/>
    <property type="match status" value="1"/>
</dbReference>
<dbReference type="PROSITE" id="PS52019">
    <property type="entry name" value="PKS_MFAS_DH"/>
    <property type="match status" value="1"/>
</dbReference>
<keyword evidence="3" id="KW-0808">Transferase</keyword>
<reference evidence="7 8" key="1">
    <citation type="submission" date="2024-02" db="EMBL/GenBank/DDBJ databases">
        <authorList>
            <person name="Chen Y."/>
            <person name="Shah S."/>
            <person name="Dougan E. K."/>
            <person name="Thang M."/>
            <person name="Chan C."/>
        </authorList>
    </citation>
    <scope>NUCLEOTIDE SEQUENCE [LARGE SCALE GENOMIC DNA]</scope>
</reference>
<dbReference type="Pfam" id="PF21089">
    <property type="entry name" value="PKS_DH_N"/>
    <property type="match status" value="1"/>
</dbReference>
<dbReference type="SMART" id="SM00826">
    <property type="entry name" value="PKS_DH"/>
    <property type="match status" value="1"/>
</dbReference>
<feature type="domain" description="Ketosynthase family 3 (KS3)" evidence="5">
    <location>
        <begin position="20"/>
        <end position="443"/>
    </location>
</feature>
<evidence type="ECO:0000256" key="1">
    <source>
        <dbReference type="ARBA" id="ARBA00022450"/>
    </source>
</evidence>
<feature type="region of interest" description="N-terminal hotdog fold" evidence="4">
    <location>
        <begin position="793"/>
        <end position="920"/>
    </location>
</feature>
<feature type="active site" description="Proton acceptor; for dehydratase activity" evidence="4">
    <location>
        <position position="828"/>
    </location>
</feature>
<dbReference type="SUPFAM" id="SSF53901">
    <property type="entry name" value="Thiolase-like"/>
    <property type="match status" value="1"/>
</dbReference>
<dbReference type="InterPro" id="IPR020841">
    <property type="entry name" value="PKS_Beta-ketoAc_synthase_dom"/>
</dbReference>
<feature type="region of interest" description="C-terminal hotdog fold" evidence="4">
    <location>
        <begin position="932"/>
        <end position="1079"/>
    </location>
</feature>
<evidence type="ECO:0000313" key="8">
    <source>
        <dbReference type="Proteomes" id="UP001642484"/>
    </source>
</evidence>
<dbReference type="InterPro" id="IPR001031">
    <property type="entry name" value="Thioesterase"/>
</dbReference>
<evidence type="ECO:0000259" key="6">
    <source>
        <dbReference type="PROSITE" id="PS52019"/>
    </source>
</evidence>
<dbReference type="PROSITE" id="PS52004">
    <property type="entry name" value="KS3_2"/>
    <property type="match status" value="1"/>
</dbReference>
<keyword evidence="1" id="KW-0596">Phosphopantetheine</keyword>
<dbReference type="Pfam" id="PF00109">
    <property type="entry name" value="ketoacyl-synt"/>
    <property type="match status" value="1"/>
</dbReference>
<feature type="active site" description="Proton donor; for dehydratase activity" evidence="4">
    <location>
        <position position="995"/>
    </location>
</feature>
<dbReference type="InterPro" id="IPR029058">
    <property type="entry name" value="AB_hydrolase_fold"/>
</dbReference>
<organism evidence="7 8">
    <name type="scientific">Durusdinium trenchii</name>
    <dbReference type="NCBI Taxonomy" id="1381693"/>
    <lineage>
        <taxon>Eukaryota</taxon>
        <taxon>Sar</taxon>
        <taxon>Alveolata</taxon>
        <taxon>Dinophyceae</taxon>
        <taxon>Suessiales</taxon>
        <taxon>Symbiodiniaceae</taxon>
        <taxon>Durusdinium</taxon>
    </lineage>
</organism>
<sequence>MQLSDVDRFPTARGLRYGAEQQIAVNAMAARLPPSLENLDEVWAKLQKSEDLTSEIPDSRWDGDFYCCLNDEVPGKVYTLRGGWLQERLLFGFDYKYFHMHRSEAQSMDPQFRMMLECIAEMKHGWTTPNNDGRIACIMGQTSNEYLAASTLHESQTQTGRFTNTGTNTCMLGNRACFEFNFRGPSFTCDTACSSALYATILCCQQIEDGCWGGVAGGANACLLPMTTIGFCKAGMLSRSGRCKSFDASADGYARAEGAGCVFLESVDGANFHWAFVRGRGVMLNDGKTSGVAVPSLQGQIGMFRDALKRAEIDASKVGYVEAHAPGTWAGDQVESIALGKTMGRSKESEYNVPLPIGSVKSNMGHLEGASGIAGIIKLVLMMRHERLVPLCPSAFQERREDVPWDSLGIFPLAKDMRWPQGPVGFVSSFGFGGAGAVCGFERPQKAEENLQSQFCFVFSGMGTQEPKMLQKLPGGLRPLLDSMSDHLKKLGFSYDLLELEDEIDKRKKSDQDDTDLSQVAIFAHQVCLAHWLIEMGVKPRICIGHSLGEVAAFYVAERISLETAVAIIYHRARRLSSVKPGRMMAMMLDDGDNAQQIIQRVAPDLAVAAYNSAKDCVVAGTEESIQALKSWMSKKGKRFVELHGVKKAFHSQHVQEAADHLVRDVSGLDLKPPSRFPRRLLVSTVTGRYVETANVQPAEWATYWGRNLEQQVVFSQGIKTILQDSPGATFIELAGRSHLSRYIEMSTPKPRCLKISWLPGGFALRRPWDREIMRLRGSIMEEQVLWPVQNEHPLLGAALDLAIDCGRQQVFENAHFSIERAPWMADHVIQGQVICPGMAFVEIFVECARQTVEVELPDIEICDIHFETTLAMKMAKSVKTHTCFDLLGRNITFHSMAERNGKKWQRHCRATVAHNDAPCVHKCDLQKKANGWPSISSEELYKKLSDFFQLHRTFQGIRKLFHQAGQTEVICEISLDEGERRRAQSFNIHPALLDSIIQSGLGLICVSGGDFRGVPFHLGKFRLMKRRENFPCDLRTWCQGRSVDNGFYLNVQAFDMNGEIVCSVQDLFFKNIWALVPSPTVKLDLEWRKLWGDDLEAVSMNVDKQHWLVIWPGQEEFSELTLFEGIKQVVRATLVREFPLESAALKGITHTAVIAESQMTQAGWALMEDEHDRCLNGCRNLFGLRGIEKNGKASNVMSPLIAMTLQCLHSFAYKTCQMCWDGGLCSWLSQDPMLYLDKAFHFIRFYQSCDGLGRSLSITLITQGGVALPDEEQDVDPIQNMIGHSCLTMAHETNQLAIRWLDMPHVSSMGSSRKECVDAVARCLIQWPRSSSELVLRFEKDGAQLFGASLRETPWEATSPLICLETAPLEHTLDLKPGLSFSVQQQSGVYVLTWSGGETFPLPFDIDPHSVLRRLKDWLVPALLRQFDMEGQLVLLQGIVGDLEINRLDKFCQKMKCTRILLIHNELDSSPQSCGKVLMVSPTDILEHVVKFDNDTGFINLAGSDEVFAQIGSLCSGHVTNLNSLSLRAICKLLPESIRLILQEDLMMRSFDAQQTTPLPGASVQVRSDGTYVVAGGTRGLGLQLARWLKDHGGKNVVIMGRHRPEDLPDMLLFEECDITDADLVREVLSKVPSPVCGLISVATEYHDKPLVEVKCAEDLSRAIKAKTLCSLHLHQASQNLNLDRNIDFLAISSIATLFGSHSQAGYVMANGYVQGLMQHRRAKGLRGCYMNVGVVSDVGFAADHPQIIRDWQRRGIAPVSSDKVCLAIGRLLMSGRNSLAFSCKADTRSYFQAFPHLVLNMEKRGNLSRLRGLMTREEFQDLRNLLEDAGDLRQRLGIMSAEDKEEFVKEQVAKVVKSKLDINDFSEGDPLEDLGLTSQTASMIRQDLNAKFRVNLEQMLVLTAGVPEIASGILSHLESQSEGNRWWQLIGNQVTNPSSLLLCMPPNASGTSVYKSWLQHTTVPVVCGTPPGWADRLEEGCVENWSDLIQTFFNELQHFLQHHGWGEVPLVLYGHSFGALIVAALAERLERECKEVQHLGIGAWCAPQKSYRERYPEHMKVDFEKLKDPKVDLLFAKEELRHFEFLPEEFFTHSDGAILQTARCVAASLKMLQQSWACPKLTCPITAFCGTHDPFVTDKDMQGWNGSSAHFCLRTIEGGHAFVHARGKDICQEILAQHVR</sequence>
<dbReference type="SMART" id="SM00825">
    <property type="entry name" value="PKS_KS"/>
    <property type="match status" value="1"/>
</dbReference>
<dbReference type="Gene3D" id="3.10.129.110">
    <property type="entry name" value="Polyketide synthase dehydratase"/>
    <property type="match status" value="1"/>
</dbReference>
<dbReference type="SUPFAM" id="SSF52151">
    <property type="entry name" value="FabD/lysophospholipase-like"/>
    <property type="match status" value="1"/>
</dbReference>
<dbReference type="Pfam" id="PF00975">
    <property type="entry name" value="Thioesterase"/>
    <property type="match status" value="1"/>
</dbReference>
<dbReference type="Pfam" id="PF02801">
    <property type="entry name" value="Ketoacyl-synt_C"/>
    <property type="match status" value="1"/>
</dbReference>
<dbReference type="SMART" id="SM00822">
    <property type="entry name" value="PKS_KR"/>
    <property type="match status" value="1"/>
</dbReference>
<dbReference type="InterPro" id="IPR001227">
    <property type="entry name" value="Ac_transferase_dom_sf"/>
</dbReference>
<gene>
    <name evidence="7" type="ORF">CCMP2556_LOCUS6556</name>
</gene>
<dbReference type="InterPro" id="IPR042104">
    <property type="entry name" value="PKS_dehydratase_sf"/>
</dbReference>
<dbReference type="InterPro" id="IPR049551">
    <property type="entry name" value="PKS_DH_C"/>
</dbReference>
<dbReference type="SUPFAM" id="SSF55048">
    <property type="entry name" value="Probable ACP-binding domain of malonyl-CoA ACP transacylase"/>
    <property type="match status" value="1"/>
</dbReference>
<dbReference type="CDD" id="cd05274">
    <property type="entry name" value="KR_FAS_SDR_x"/>
    <property type="match status" value="1"/>
</dbReference>
<keyword evidence="2" id="KW-0597">Phosphoprotein</keyword>
<dbReference type="CDD" id="cd00833">
    <property type="entry name" value="PKS"/>
    <property type="match status" value="1"/>
</dbReference>
<comment type="caution">
    <text evidence="7">The sequence shown here is derived from an EMBL/GenBank/DDBJ whole genome shotgun (WGS) entry which is preliminary data.</text>
</comment>
<dbReference type="InterPro" id="IPR014030">
    <property type="entry name" value="Ketoacyl_synth_N"/>
</dbReference>
<protein>
    <submittedName>
        <fullName evidence="7">Uncharacterized protein</fullName>
    </submittedName>
</protein>
<dbReference type="Pfam" id="PF08659">
    <property type="entry name" value="KR"/>
    <property type="match status" value="1"/>
</dbReference>
<dbReference type="InterPro" id="IPR020807">
    <property type="entry name" value="PKS_DH"/>
</dbReference>
<dbReference type="InterPro" id="IPR016039">
    <property type="entry name" value="Thiolase-like"/>
</dbReference>
<dbReference type="Gene3D" id="3.40.47.10">
    <property type="match status" value="1"/>
</dbReference>
<dbReference type="Gene3D" id="1.10.1200.10">
    <property type="entry name" value="ACP-like"/>
    <property type="match status" value="1"/>
</dbReference>
<dbReference type="InterPro" id="IPR036291">
    <property type="entry name" value="NAD(P)-bd_dom_sf"/>
</dbReference>
<dbReference type="InterPro" id="IPR013968">
    <property type="entry name" value="PKS_KR"/>
</dbReference>
<dbReference type="InterPro" id="IPR016036">
    <property type="entry name" value="Malonyl_transacylase_ACP-bd"/>
</dbReference>
<dbReference type="EMBL" id="CAXAMN010002869">
    <property type="protein sequence ID" value="CAK9001660.1"/>
    <property type="molecule type" value="Genomic_DNA"/>
</dbReference>
<dbReference type="InterPro" id="IPR016035">
    <property type="entry name" value="Acyl_Trfase/lysoPLipase"/>
</dbReference>
<keyword evidence="8" id="KW-1185">Reference proteome</keyword>
<dbReference type="InterPro" id="IPR014031">
    <property type="entry name" value="Ketoacyl_synth_C"/>
</dbReference>
<dbReference type="PANTHER" id="PTHR43775">
    <property type="entry name" value="FATTY ACID SYNTHASE"/>
    <property type="match status" value="1"/>
</dbReference>
<proteinExistence type="predicted"/>
<dbReference type="Proteomes" id="UP001642484">
    <property type="component" value="Unassembled WGS sequence"/>
</dbReference>
<dbReference type="InterPro" id="IPR057326">
    <property type="entry name" value="KR_dom"/>
</dbReference>
<evidence type="ECO:0000256" key="2">
    <source>
        <dbReference type="ARBA" id="ARBA00022553"/>
    </source>
</evidence>
<dbReference type="SMART" id="SM00827">
    <property type="entry name" value="PKS_AT"/>
    <property type="match status" value="1"/>
</dbReference>
<dbReference type="Gene3D" id="3.40.50.1820">
    <property type="entry name" value="alpha/beta hydrolase"/>
    <property type="match status" value="1"/>
</dbReference>
<feature type="domain" description="PKS/mFAS DH" evidence="6">
    <location>
        <begin position="793"/>
        <end position="1079"/>
    </location>
</feature>
<dbReference type="Gene3D" id="3.40.366.10">
    <property type="entry name" value="Malonyl-Coenzyme A Acyl Carrier Protein, domain 2"/>
    <property type="match status" value="1"/>
</dbReference>
<dbReference type="InterPro" id="IPR049552">
    <property type="entry name" value="PKS_DH_N"/>
</dbReference>
<evidence type="ECO:0000256" key="3">
    <source>
        <dbReference type="ARBA" id="ARBA00022679"/>
    </source>
</evidence>
<dbReference type="Gene3D" id="3.40.50.720">
    <property type="entry name" value="NAD(P)-binding Rossmann-like Domain"/>
    <property type="match status" value="1"/>
</dbReference>
<dbReference type="InterPro" id="IPR014043">
    <property type="entry name" value="Acyl_transferase_dom"/>
</dbReference>
<evidence type="ECO:0000259" key="5">
    <source>
        <dbReference type="PROSITE" id="PS52004"/>
    </source>
</evidence>
<accession>A0ABP0IJY7</accession>
<dbReference type="InterPro" id="IPR050091">
    <property type="entry name" value="PKS_NRPS_Biosynth_Enz"/>
</dbReference>
<evidence type="ECO:0000256" key="4">
    <source>
        <dbReference type="PROSITE-ProRule" id="PRU01363"/>
    </source>
</evidence>
<dbReference type="PANTHER" id="PTHR43775:SF37">
    <property type="entry name" value="SI:DKEY-61P9.11"/>
    <property type="match status" value="1"/>
</dbReference>
<dbReference type="SUPFAM" id="SSF51735">
    <property type="entry name" value="NAD(P)-binding Rossmann-fold domains"/>
    <property type="match status" value="1"/>
</dbReference>
<dbReference type="Pfam" id="PF00698">
    <property type="entry name" value="Acyl_transf_1"/>
    <property type="match status" value="1"/>
</dbReference>